<dbReference type="SUPFAM" id="SSF53474">
    <property type="entry name" value="alpha/beta-Hydrolases"/>
    <property type="match status" value="1"/>
</dbReference>
<dbReference type="PRINTS" id="PR00111">
    <property type="entry name" value="ABHYDROLASE"/>
</dbReference>
<dbReference type="Pfam" id="PF12697">
    <property type="entry name" value="Abhydrolase_6"/>
    <property type="match status" value="1"/>
</dbReference>
<dbReference type="PANTHER" id="PTHR43433:SF5">
    <property type="entry name" value="AB HYDROLASE-1 DOMAIN-CONTAINING PROTEIN"/>
    <property type="match status" value="1"/>
</dbReference>
<dbReference type="InterPro" id="IPR050471">
    <property type="entry name" value="AB_hydrolase"/>
</dbReference>
<dbReference type="InterPro" id="IPR000073">
    <property type="entry name" value="AB_hydrolase_1"/>
</dbReference>
<evidence type="ECO:0000259" key="1">
    <source>
        <dbReference type="Pfam" id="PF12697"/>
    </source>
</evidence>
<reference evidence="3" key="1">
    <citation type="submission" date="2017-02" db="EMBL/GenBank/DDBJ databases">
        <authorList>
            <person name="Varghese N."/>
            <person name="Submissions S."/>
        </authorList>
    </citation>
    <scope>NUCLEOTIDE SEQUENCE [LARGE SCALE GENOMIC DNA]</scope>
    <source>
        <strain evidence="3">UM2</strain>
    </source>
</reference>
<dbReference type="AlphaFoldDB" id="A0A1T5EIG8"/>
<organism evidence="2 3">
    <name type="scientific">Rhizorhabdus histidinilytica</name>
    <dbReference type="NCBI Taxonomy" id="439228"/>
    <lineage>
        <taxon>Bacteria</taxon>
        <taxon>Pseudomonadati</taxon>
        <taxon>Pseudomonadota</taxon>
        <taxon>Alphaproteobacteria</taxon>
        <taxon>Sphingomonadales</taxon>
        <taxon>Sphingomonadaceae</taxon>
        <taxon>Rhizorhabdus</taxon>
    </lineage>
</organism>
<name>A0A1T5EIG8_9SPHN</name>
<dbReference type="InterPro" id="IPR029058">
    <property type="entry name" value="AB_hydrolase_fold"/>
</dbReference>
<dbReference type="EMBL" id="FUYM01000007">
    <property type="protein sequence ID" value="SKB83558.1"/>
    <property type="molecule type" value="Genomic_DNA"/>
</dbReference>
<keyword evidence="3" id="KW-1185">Reference proteome</keyword>
<sequence length="268" mass="29074">MSTHVFERTPTRPSIAYDHRDGDEAILFVHGLGADRRTWRRQMAGLSSACRPCALDLRGYLDSEDGIGLTMDDFVTDVLAVMDALGVERAHLAGQSMGGLVLQHLWMRAPERVRSLTLVTTTRSLRASMTDQQLDDFISSRRDLLATGISMADLARTMAAAVVGPEAGDDIFAEVRDGFAALRPQSYLAAMEVVTRYCPIADLGSIDVPVLVVSGRHDLLTPPAAGKALAAAIPDARYVELPDAGHMLHLERASAFNRLLEDFLEGSA</sequence>
<proteinExistence type="predicted"/>
<evidence type="ECO:0000313" key="2">
    <source>
        <dbReference type="EMBL" id="SKB83558.1"/>
    </source>
</evidence>
<dbReference type="Gene3D" id="3.40.50.1820">
    <property type="entry name" value="alpha/beta hydrolase"/>
    <property type="match status" value="1"/>
</dbReference>
<evidence type="ECO:0000313" key="3">
    <source>
        <dbReference type="Proteomes" id="UP000189818"/>
    </source>
</evidence>
<dbReference type="Proteomes" id="UP000189818">
    <property type="component" value="Unassembled WGS sequence"/>
</dbReference>
<dbReference type="STRING" id="439228.SAMN06295920_10716"/>
<accession>A0A1T5EIG8</accession>
<protein>
    <submittedName>
        <fullName evidence="2">3-oxoadipate enol-lactonase</fullName>
    </submittedName>
</protein>
<feature type="domain" description="AB hydrolase-1" evidence="1">
    <location>
        <begin position="26"/>
        <end position="258"/>
    </location>
</feature>
<gene>
    <name evidence="2" type="ORF">SAMN06295920_10716</name>
</gene>
<dbReference type="PANTHER" id="PTHR43433">
    <property type="entry name" value="HYDROLASE, ALPHA/BETA FOLD FAMILY PROTEIN"/>
    <property type="match status" value="1"/>
</dbReference>